<gene>
    <name evidence="5" type="ORF">SAMN04488073_3247</name>
</gene>
<evidence type="ECO:0000313" key="5">
    <source>
        <dbReference type="EMBL" id="SFR59967.1"/>
    </source>
</evidence>
<evidence type="ECO:0000313" key="6">
    <source>
        <dbReference type="Proteomes" id="UP000199290"/>
    </source>
</evidence>
<accession>A0A1I6HZU6</accession>
<keyword evidence="3" id="KW-0472">Membrane</keyword>
<sequence>MNYKCPAMPSRFRGFSLIELLVVVMLLALLAGLVVPNLLGKTEKAKSKAAESQIQLLTGLVTEYYVEFGTPPEDLNDLVPQFAKPSQLEDPWGRQYNYEYPGEHSDFDIFTLGADNSPGGEDGDRDVNNWE</sequence>
<dbReference type="Proteomes" id="UP000199290">
    <property type="component" value="Unassembled WGS sequence"/>
</dbReference>
<dbReference type="GO" id="GO:0015627">
    <property type="term" value="C:type II protein secretion system complex"/>
    <property type="evidence" value="ECO:0007669"/>
    <property type="project" value="InterPro"/>
</dbReference>
<evidence type="ECO:0000259" key="4">
    <source>
        <dbReference type="Pfam" id="PF08334"/>
    </source>
</evidence>
<evidence type="ECO:0000256" key="1">
    <source>
        <dbReference type="ARBA" id="ARBA00022481"/>
    </source>
</evidence>
<dbReference type="InterPro" id="IPR045584">
    <property type="entry name" value="Pilin-like"/>
</dbReference>
<feature type="transmembrane region" description="Helical" evidence="3">
    <location>
        <begin position="20"/>
        <end position="39"/>
    </location>
</feature>
<dbReference type="Pfam" id="PF08334">
    <property type="entry name" value="T2SSG"/>
    <property type="match status" value="1"/>
</dbReference>
<evidence type="ECO:0000256" key="3">
    <source>
        <dbReference type="SAM" id="Phobius"/>
    </source>
</evidence>
<keyword evidence="3" id="KW-0812">Transmembrane</keyword>
<dbReference type="RefSeq" id="WP_208603461.1">
    <property type="nucleotide sequence ID" value="NZ_FOYV01000004.1"/>
</dbReference>
<dbReference type="PROSITE" id="PS00409">
    <property type="entry name" value="PROKAR_NTER_METHYL"/>
    <property type="match status" value="1"/>
</dbReference>
<dbReference type="PRINTS" id="PR00813">
    <property type="entry name" value="BCTERIALGSPG"/>
</dbReference>
<dbReference type="Gene3D" id="3.30.700.10">
    <property type="entry name" value="Glycoprotein, Type 4 Pilin"/>
    <property type="match status" value="1"/>
</dbReference>
<name>A0A1I6HZU6_9GAMM</name>
<reference evidence="6" key="1">
    <citation type="submission" date="2016-10" db="EMBL/GenBank/DDBJ databases">
        <authorList>
            <person name="Varghese N."/>
            <person name="Submissions S."/>
        </authorList>
    </citation>
    <scope>NUCLEOTIDE SEQUENCE [LARGE SCALE GENOMIC DNA]</scope>
    <source>
        <strain evidence="6">CGMCC 1.6294</strain>
    </source>
</reference>
<dbReference type="EMBL" id="FOYV01000004">
    <property type="protein sequence ID" value="SFR59967.1"/>
    <property type="molecule type" value="Genomic_DNA"/>
</dbReference>
<proteinExistence type="predicted"/>
<dbReference type="Pfam" id="PF07963">
    <property type="entry name" value="N_methyl"/>
    <property type="match status" value="1"/>
</dbReference>
<protein>
    <submittedName>
        <fullName evidence="5">General secretion pathway protein G</fullName>
    </submittedName>
</protein>
<dbReference type="InterPro" id="IPR012902">
    <property type="entry name" value="N_methyl_site"/>
</dbReference>
<keyword evidence="1" id="KW-0488">Methylation</keyword>
<dbReference type="SUPFAM" id="SSF54523">
    <property type="entry name" value="Pili subunits"/>
    <property type="match status" value="1"/>
</dbReference>
<dbReference type="GO" id="GO:0015628">
    <property type="term" value="P:protein secretion by the type II secretion system"/>
    <property type="evidence" value="ECO:0007669"/>
    <property type="project" value="InterPro"/>
</dbReference>
<keyword evidence="6" id="KW-1185">Reference proteome</keyword>
<dbReference type="InterPro" id="IPR013545">
    <property type="entry name" value="T2SS_protein-GspG_C"/>
</dbReference>
<keyword evidence="3" id="KW-1133">Transmembrane helix</keyword>
<dbReference type="InterPro" id="IPR000983">
    <property type="entry name" value="Bac_GSPG_pilin"/>
</dbReference>
<evidence type="ECO:0000256" key="2">
    <source>
        <dbReference type="SAM" id="MobiDB-lite"/>
    </source>
</evidence>
<dbReference type="AlphaFoldDB" id="A0A1I6HZU6"/>
<feature type="region of interest" description="Disordered" evidence="2">
    <location>
        <begin position="112"/>
        <end position="131"/>
    </location>
</feature>
<dbReference type="NCBIfam" id="TIGR02532">
    <property type="entry name" value="IV_pilin_GFxxxE"/>
    <property type="match status" value="1"/>
</dbReference>
<organism evidence="5 6">
    <name type="scientific">Marinobacter gudaonensis</name>
    <dbReference type="NCBI Taxonomy" id="375760"/>
    <lineage>
        <taxon>Bacteria</taxon>
        <taxon>Pseudomonadati</taxon>
        <taxon>Pseudomonadota</taxon>
        <taxon>Gammaproteobacteria</taxon>
        <taxon>Pseudomonadales</taxon>
        <taxon>Marinobacteraceae</taxon>
        <taxon>Marinobacter</taxon>
    </lineage>
</organism>
<dbReference type="STRING" id="375760.SAMN04488073_3247"/>
<feature type="domain" description="Type II secretion system protein GspG C-terminal" evidence="4">
    <location>
        <begin position="37"/>
        <end position="130"/>
    </location>
</feature>